<dbReference type="OrthoDB" id="5148996at2"/>
<sequence length="221" mass="24441">MATKKNKKKVLDFNMQSQQQFAWCWAAVGTSCAHFYDPESQWTQCKVASASIEPSPGNCCDAPESLDCDKPWYLITPNNQGSFVTTHIPSSFVIGALPVDKLMAEIDQGRLVAYKFEITLEHALDFNIDGQEIKIPKFGHFVVIAGYESSMASPNDQNVTVYVYDPFSLEKGYSTMTYEVFQTNYKCHGGAVADANSTNGIDSVTGCRVTHSFFTSPLQNA</sequence>
<dbReference type="AlphaFoldDB" id="A0A344TE81"/>
<evidence type="ECO:0000259" key="1">
    <source>
        <dbReference type="Pfam" id="PF13529"/>
    </source>
</evidence>
<name>A0A344TE81_9BACT</name>
<evidence type="ECO:0000313" key="2">
    <source>
        <dbReference type="EMBL" id="AXE16952.1"/>
    </source>
</evidence>
<dbReference type="EMBL" id="CP030850">
    <property type="protein sequence ID" value="AXE16952.1"/>
    <property type="molecule type" value="Genomic_DNA"/>
</dbReference>
<feature type="domain" description="Peptidase C39-like" evidence="1">
    <location>
        <begin position="11"/>
        <end position="166"/>
    </location>
</feature>
<dbReference type="Pfam" id="PF13529">
    <property type="entry name" value="Peptidase_C39_2"/>
    <property type="match status" value="1"/>
</dbReference>
<gene>
    <name evidence="2" type="ORF">DR864_04000</name>
</gene>
<keyword evidence="3" id="KW-1185">Reference proteome</keyword>
<accession>A0A344TE81</accession>
<dbReference type="InterPro" id="IPR039564">
    <property type="entry name" value="Peptidase_C39-like"/>
</dbReference>
<evidence type="ECO:0000313" key="3">
    <source>
        <dbReference type="Proteomes" id="UP000251993"/>
    </source>
</evidence>
<reference evidence="2 3" key="1">
    <citation type="submission" date="2018-07" db="EMBL/GenBank/DDBJ databases">
        <title>Genome sequencing of Runella.</title>
        <authorList>
            <person name="Baek M.-G."/>
            <person name="Yi H."/>
        </authorList>
    </citation>
    <scope>NUCLEOTIDE SEQUENCE [LARGE SCALE GENOMIC DNA]</scope>
    <source>
        <strain evidence="2 3">HYN0085</strain>
    </source>
</reference>
<dbReference type="Proteomes" id="UP000251993">
    <property type="component" value="Chromosome"/>
</dbReference>
<protein>
    <recommendedName>
        <fullName evidence="1">Peptidase C39-like domain-containing protein</fullName>
    </recommendedName>
</protein>
<dbReference type="PROSITE" id="PS51257">
    <property type="entry name" value="PROKAR_LIPOPROTEIN"/>
    <property type="match status" value="1"/>
</dbReference>
<organism evidence="2 3">
    <name type="scientific">Runella rosea</name>
    <dbReference type="NCBI Taxonomy" id="2259595"/>
    <lineage>
        <taxon>Bacteria</taxon>
        <taxon>Pseudomonadati</taxon>
        <taxon>Bacteroidota</taxon>
        <taxon>Cytophagia</taxon>
        <taxon>Cytophagales</taxon>
        <taxon>Spirosomataceae</taxon>
        <taxon>Runella</taxon>
    </lineage>
</organism>
<proteinExistence type="predicted"/>
<dbReference type="KEGG" id="run:DR864_04000"/>
<dbReference type="Gene3D" id="3.90.70.10">
    <property type="entry name" value="Cysteine proteinases"/>
    <property type="match status" value="1"/>
</dbReference>